<dbReference type="Gene3D" id="2.120.10.80">
    <property type="entry name" value="Kelch-type beta propeller"/>
    <property type="match status" value="1"/>
</dbReference>
<proteinExistence type="predicted"/>
<dbReference type="PANTHER" id="PTHR47435:SF4">
    <property type="entry name" value="KELCH REPEAT PROTEIN (AFU_ORTHOLOGUE AFUA_5G12780)"/>
    <property type="match status" value="1"/>
</dbReference>
<evidence type="ECO:0000256" key="1">
    <source>
        <dbReference type="ARBA" id="ARBA00022737"/>
    </source>
</evidence>
<dbReference type="Proteomes" id="UP000664521">
    <property type="component" value="Unassembled WGS sequence"/>
</dbReference>
<keyword evidence="4" id="KW-0472">Membrane</keyword>
<reference evidence="5" key="1">
    <citation type="submission" date="2021-03" db="EMBL/GenBank/DDBJ databases">
        <authorList>
            <person name="Tagirdzhanova G."/>
        </authorList>
    </citation>
    <scope>NUCLEOTIDE SEQUENCE</scope>
</reference>
<evidence type="ECO:0000256" key="4">
    <source>
        <dbReference type="SAM" id="Phobius"/>
    </source>
</evidence>
<dbReference type="SUPFAM" id="SSF50965">
    <property type="entry name" value="Galactose oxidase, central domain"/>
    <property type="match status" value="1"/>
</dbReference>
<dbReference type="GO" id="GO:0019760">
    <property type="term" value="P:glucosinolate metabolic process"/>
    <property type="evidence" value="ECO:0007669"/>
    <property type="project" value="UniProtKB-ARBA"/>
</dbReference>
<keyword evidence="4" id="KW-1133">Transmembrane helix</keyword>
<dbReference type="EMBL" id="CAJPDS010000068">
    <property type="protein sequence ID" value="CAF9933527.1"/>
    <property type="molecule type" value="Genomic_DNA"/>
</dbReference>
<feature type="transmembrane region" description="Helical" evidence="4">
    <location>
        <begin position="499"/>
        <end position="524"/>
    </location>
</feature>
<keyword evidence="6" id="KW-1185">Reference proteome</keyword>
<evidence type="ECO:0000256" key="2">
    <source>
        <dbReference type="ARBA" id="ARBA00023004"/>
    </source>
</evidence>
<feature type="region of interest" description="Disordered" evidence="3">
    <location>
        <begin position="533"/>
        <end position="597"/>
    </location>
</feature>
<dbReference type="InterPro" id="IPR011043">
    <property type="entry name" value="Gal_Oxase/kelch_b-propeller"/>
</dbReference>
<feature type="compositionally biased region" description="Low complexity" evidence="3">
    <location>
        <begin position="471"/>
        <end position="497"/>
    </location>
</feature>
<feature type="region of interest" description="Disordered" evidence="3">
    <location>
        <begin position="463"/>
        <end position="497"/>
    </location>
</feature>
<gene>
    <name evidence="5" type="ORF">HETSPECPRED_008688</name>
</gene>
<dbReference type="PANTHER" id="PTHR47435">
    <property type="entry name" value="KELCH REPEAT PROTEIN (AFU_ORTHOLOGUE AFUA_5G12780)"/>
    <property type="match status" value="1"/>
</dbReference>
<keyword evidence="2" id="KW-0408">Iron</keyword>
<evidence type="ECO:0000256" key="3">
    <source>
        <dbReference type="SAM" id="MobiDB-lite"/>
    </source>
</evidence>
<accession>A0A8H3G2S5</accession>
<organism evidence="5 6">
    <name type="scientific">Heterodermia speciosa</name>
    <dbReference type="NCBI Taxonomy" id="116794"/>
    <lineage>
        <taxon>Eukaryota</taxon>
        <taxon>Fungi</taxon>
        <taxon>Dikarya</taxon>
        <taxon>Ascomycota</taxon>
        <taxon>Pezizomycotina</taxon>
        <taxon>Lecanoromycetes</taxon>
        <taxon>OSLEUM clade</taxon>
        <taxon>Lecanoromycetidae</taxon>
        <taxon>Caliciales</taxon>
        <taxon>Physciaceae</taxon>
        <taxon>Heterodermia</taxon>
    </lineage>
</organism>
<evidence type="ECO:0000313" key="5">
    <source>
        <dbReference type="EMBL" id="CAF9933527.1"/>
    </source>
</evidence>
<name>A0A8H3G2S5_9LECA</name>
<protein>
    <recommendedName>
        <fullName evidence="7">Kelch repeat protein</fullName>
    </recommendedName>
</protein>
<dbReference type="AlphaFoldDB" id="A0A8H3G2S5"/>
<keyword evidence="4" id="KW-0812">Transmembrane</keyword>
<dbReference type="InterPro" id="IPR015915">
    <property type="entry name" value="Kelch-typ_b-propeller"/>
</dbReference>
<comment type="caution">
    <text evidence="5">The sequence shown here is derived from an EMBL/GenBank/DDBJ whole genome shotgun (WGS) entry which is preliminary data.</text>
</comment>
<evidence type="ECO:0000313" key="6">
    <source>
        <dbReference type="Proteomes" id="UP000664521"/>
    </source>
</evidence>
<evidence type="ECO:0008006" key="7">
    <source>
        <dbReference type="Google" id="ProtNLM"/>
    </source>
</evidence>
<sequence>MQRQLASLWAFFNLVTNSVSPFDHPFFREVGGVKARLATRDMQRRDDLPNVPSVENFVRRAFHASVAVGDYVYIDGGEVSQVVNGDIINKKINHTLSIDMSKSWNNDTVPIRIIDKEDAPELNKQVLWPSSDNETFFAYGGEESYLDNPWYPPELLFWQFTADGHGGGRWSQFNANGGSVFYNLTRPTDGLGSVVDNTGYILGGYTNSHSSIATDYQQTNIAVPGIASFNITSGEWNNDTAPAYLRRYGGVWGLTHAVPTFGPVGLLAVTGTTFDSDGVADPLNNITLYEPSSKKWYTQTASGDVPAGRDHPCTVGVKGDNGTYEIFMFGGNANPNITGNMTTAQISQFNSFDEIYVLSLPAFAWFKADYTAIQSRQKHTCEVFGRQMISIGGYATTDNNLGHLSTDRFSQGLGIFDLTAMKWSDSYDANAEPYQTPDVVKAWYRENGSSPAKWDDPALQGFFQKSSATNPGSSAGTTSETPSPTPSESASSKPHSSHVGAIAGGVVGGVAAVCLLAGLIFWLLRLKQRRGSNRLGYEPPKEQSRGELPVANSEKNRIPQELPENYRPLEMDGSQPTMELDGRGPSYLRTMKIPPPD</sequence>
<dbReference type="OrthoDB" id="10251809at2759"/>
<keyword evidence="1" id="KW-0677">Repeat</keyword>